<evidence type="ECO:0000313" key="9">
    <source>
        <dbReference type="EMBL" id="CTQ69088.1"/>
    </source>
</evidence>
<reference evidence="10" key="1">
    <citation type="submission" date="2015-07" db="EMBL/GenBank/DDBJ databases">
        <authorList>
            <person name="Rodrigo-Torres Lidia"/>
            <person name="Arahal R.David."/>
        </authorList>
    </citation>
    <scope>NUCLEOTIDE SEQUENCE [LARGE SCALE GENOMIC DNA]</scope>
    <source>
        <strain evidence="10">CECT 5096</strain>
    </source>
</reference>
<evidence type="ECO:0000256" key="7">
    <source>
        <dbReference type="ARBA" id="ARBA00023136"/>
    </source>
</evidence>
<feature type="transmembrane region" description="Helical" evidence="8">
    <location>
        <begin position="167"/>
        <end position="188"/>
    </location>
</feature>
<feature type="transmembrane region" description="Helical" evidence="8">
    <location>
        <begin position="246"/>
        <end position="266"/>
    </location>
</feature>
<gene>
    <name evidence="9" type="primary">rbsC_9</name>
    <name evidence="9" type="ORF">LA5096_02015</name>
</gene>
<keyword evidence="10" id="KW-1185">Reference proteome</keyword>
<accession>A0A0M7A1X0</accession>
<keyword evidence="5 8" id="KW-0812">Transmembrane</keyword>
<feature type="transmembrane region" description="Helical" evidence="8">
    <location>
        <begin position="20"/>
        <end position="43"/>
    </location>
</feature>
<dbReference type="GO" id="GO:0022857">
    <property type="term" value="F:transmembrane transporter activity"/>
    <property type="evidence" value="ECO:0007669"/>
    <property type="project" value="InterPro"/>
</dbReference>
<dbReference type="PANTHER" id="PTHR32196">
    <property type="entry name" value="ABC TRANSPORTER PERMEASE PROTEIN YPHD-RELATED-RELATED"/>
    <property type="match status" value="1"/>
</dbReference>
<evidence type="ECO:0000256" key="4">
    <source>
        <dbReference type="ARBA" id="ARBA00022519"/>
    </source>
</evidence>
<evidence type="ECO:0000313" key="10">
    <source>
        <dbReference type="Proteomes" id="UP000049983"/>
    </source>
</evidence>
<dbReference type="Proteomes" id="UP000049983">
    <property type="component" value="Unassembled WGS sequence"/>
</dbReference>
<evidence type="ECO:0000256" key="5">
    <source>
        <dbReference type="ARBA" id="ARBA00022692"/>
    </source>
</evidence>
<dbReference type="CDD" id="cd06579">
    <property type="entry name" value="TM_PBP1_transp_AraH_like"/>
    <property type="match status" value="1"/>
</dbReference>
<keyword evidence="2" id="KW-0813">Transport</keyword>
<organism evidence="9 10">
    <name type="scientific">Roseibium album</name>
    <dbReference type="NCBI Taxonomy" id="311410"/>
    <lineage>
        <taxon>Bacteria</taxon>
        <taxon>Pseudomonadati</taxon>
        <taxon>Pseudomonadota</taxon>
        <taxon>Alphaproteobacteria</taxon>
        <taxon>Hyphomicrobiales</taxon>
        <taxon>Stappiaceae</taxon>
        <taxon>Roseibium</taxon>
    </lineage>
</organism>
<evidence type="ECO:0000256" key="3">
    <source>
        <dbReference type="ARBA" id="ARBA00022475"/>
    </source>
</evidence>
<keyword evidence="6 8" id="KW-1133">Transmembrane helix</keyword>
<dbReference type="GO" id="GO:0005886">
    <property type="term" value="C:plasma membrane"/>
    <property type="evidence" value="ECO:0007669"/>
    <property type="project" value="UniProtKB-SubCell"/>
</dbReference>
<comment type="subcellular location">
    <subcellularLocation>
        <location evidence="1">Cell membrane</location>
        <topology evidence="1">Multi-pass membrane protein</topology>
    </subcellularLocation>
</comment>
<evidence type="ECO:0000256" key="1">
    <source>
        <dbReference type="ARBA" id="ARBA00004651"/>
    </source>
</evidence>
<feature type="transmembrane region" description="Helical" evidence="8">
    <location>
        <begin position="219"/>
        <end position="240"/>
    </location>
</feature>
<dbReference type="STRING" id="311410.LA5095_06053"/>
<dbReference type="AlphaFoldDB" id="A0A0M7A1X0"/>
<proteinExistence type="predicted"/>
<keyword evidence="7 8" id="KW-0472">Membrane</keyword>
<feature type="transmembrane region" description="Helical" evidence="8">
    <location>
        <begin position="96"/>
        <end position="121"/>
    </location>
</feature>
<sequence>MNVLNSFMNSRIWGRGATALNPGLVLAVVVVFIALSFISPYFLTATNLLNVAKALVIVGIAAVGETLVIIAGGFDLSIGSTMAAAGMLAAYMLDSGFGVAAAFCAAIGLGMSIGATNGVLISYFRINPLIATLAMLAIIRGLAFVISNGREIVITNQTWLNLGTGKLAGIPYIVLILVLVYLAFLLLLPRSTFGRYIYAIGSNARAARLAGISTQRWRLLIYITCGATAALAGLMLAARTGNARPAAAMGFELDVITAVILGGASLKGGRGTLLGTAIGLILLFMINNGLTLAQVPSFWQQVVKGGILLAAVLYDELRRGRVDDG</sequence>
<evidence type="ECO:0000256" key="6">
    <source>
        <dbReference type="ARBA" id="ARBA00022989"/>
    </source>
</evidence>
<feature type="transmembrane region" description="Helical" evidence="8">
    <location>
        <begin position="55"/>
        <end position="76"/>
    </location>
</feature>
<feature type="transmembrane region" description="Helical" evidence="8">
    <location>
        <begin position="128"/>
        <end position="147"/>
    </location>
</feature>
<name>A0A0M7A1X0_9HYPH</name>
<keyword evidence="4" id="KW-0997">Cell inner membrane</keyword>
<dbReference type="InterPro" id="IPR001851">
    <property type="entry name" value="ABC_transp_permease"/>
</dbReference>
<evidence type="ECO:0000256" key="8">
    <source>
        <dbReference type="SAM" id="Phobius"/>
    </source>
</evidence>
<dbReference type="EMBL" id="CXWC01000005">
    <property type="protein sequence ID" value="CTQ69088.1"/>
    <property type="molecule type" value="Genomic_DNA"/>
</dbReference>
<feature type="transmembrane region" description="Helical" evidence="8">
    <location>
        <begin position="273"/>
        <end position="292"/>
    </location>
</feature>
<dbReference type="PANTHER" id="PTHR32196:SF21">
    <property type="entry name" value="ABC TRANSPORTER PERMEASE PROTEIN YPHD-RELATED"/>
    <property type="match status" value="1"/>
</dbReference>
<evidence type="ECO:0000256" key="2">
    <source>
        <dbReference type="ARBA" id="ARBA00022448"/>
    </source>
</evidence>
<dbReference type="Pfam" id="PF02653">
    <property type="entry name" value="BPD_transp_2"/>
    <property type="match status" value="1"/>
</dbReference>
<protein>
    <submittedName>
        <fullName evidence="9">Ribose transport system permease protein RbsC</fullName>
    </submittedName>
</protein>
<keyword evidence="3" id="KW-1003">Cell membrane</keyword>